<evidence type="ECO:0000256" key="1">
    <source>
        <dbReference type="SAM" id="Coils"/>
    </source>
</evidence>
<accession>A0A081DC53</accession>
<keyword evidence="2" id="KW-0472">Membrane</keyword>
<dbReference type="SUPFAM" id="SSF55874">
    <property type="entry name" value="ATPase domain of HSP90 chaperone/DNA topoisomerase II/histidine kinase"/>
    <property type="match status" value="1"/>
</dbReference>
<proteinExistence type="predicted"/>
<dbReference type="EMBL" id="BBLG01000004">
    <property type="protein sequence ID" value="GAK76499.1"/>
    <property type="molecule type" value="Genomic_DNA"/>
</dbReference>
<dbReference type="AlphaFoldDB" id="A0A081DC53"/>
<keyword evidence="1" id="KW-0175">Coiled coil</keyword>
<protein>
    <recommendedName>
        <fullName evidence="5">Sensor histidine kinase</fullName>
    </recommendedName>
</protein>
<evidence type="ECO:0000256" key="2">
    <source>
        <dbReference type="SAM" id="Phobius"/>
    </source>
</evidence>
<comment type="caution">
    <text evidence="3">The sequence shown here is derived from an EMBL/GenBank/DDBJ whole genome shotgun (WGS) entry which is preliminary data.</text>
</comment>
<organism evidence="3 4">
    <name type="scientific">Nonlabens ulvanivorans</name>
    <name type="common">Persicivirga ulvanivorans</name>
    <dbReference type="NCBI Taxonomy" id="906888"/>
    <lineage>
        <taxon>Bacteria</taxon>
        <taxon>Pseudomonadati</taxon>
        <taxon>Bacteroidota</taxon>
        <taxon>Flavobacteriia</taxon>
        <taxon>Flavobacteriales</taxon>
        <taxon>Flavobacteriaceae</taxon>
        <taxon>Nonlabens</taxon>
    </lineage>
</organism>
<evidence type="ECO:0008006" key="5">
    <source>
        <dbReference type="Google" id="ProtNLM"/>
    </source>
</evidence>
<feature type="coiled-coil region" evidence="1">
    <location>
        <begin position="27"/>
        <end position="54"/>
    </location>
</feature>
<evidence type="ECO:0000313" key="4">
    <source>
        <dbReference type="Proteomes" id="UP000028980"/>
    </source>
</evidence>
<evidence type="ECO:0000313" key="3">
    <source>
        <dbReference type="EMBL" id="GAK76499.1"/>
    </source>
</evidence>
<name>A0A081DC53_NONUL</name>
<keyword evidence="2" id="KW-0812">Transmembrane</keyword>
<sequence>MEEFLGLISIGILVGLIVIYYLSEIDRKQQNKSLDSKRKRISRLQNQRDKILQQLNQKLPEKTKIKDEIVALIYQFAASKNLYTLKDIELATKQIQNHYSKNLETTSTFKINFPEKETLSFEPQESLMLLTIINEGLHNAALYSNANFIFSIASIEDERLHLITHDNGGVGYNRKGIQDGNGIKTILKATSDLKGDLKLTSTIGNGTVVNVQIPIDNF</sequence>
<dbReference type="Gene3D" id="3.30.565.10">
    <property type="entry name" value="Histidine kinase-like ATPase, C-terminal domain"/>
    <property type="match status" value="1"/>
</dbReference>
<reference evidence="3 4" key="1">
    <citation type="journal article" date="2014" name="Genome Announc.">
        <title>Draft Genome Sequences of Marine Flavobacterium Nonlabens Strains NR17, NR24, NR27, NR32, NR33, and Ara13.</title>
        <authorList>
            <person name="Nakanishi M."/>
            <person name="Meirelles P."/>
            <person name="Suzuki R."/>
            <person name="Takatani N."/>
            <person name="Mino S."/>
            <person name="Suda W."/>
            <person name="Oshima K."/>
            <person name="Hattori M."/>
            <person name="Ohkuma M."/>
            <person name="Hosokawa M."/>
            <person name="Miyashita K."/>
            <person name="Thompson F.L."/>
            <person name="Niwa A."/>
            <person name="Sawabe T."/>
            <person name="Sawabe T."/>
        </authorList>
    </citation>
    <scope>NUCLEOTIDE SEQUENCE [LARGE SCALE GENOMIC DNA]</scope>
    <source>
        <strain evidence="4">JCM19296</strain>
    </source>
</reference>
<gene>
    <name evidence="3" type="ORF">JCM19296_2096</name>
</gene>
<dbReference type="InterPro" id="IPR036890">
    <property type="entry name" value="HATPase_C_sf"/>
</dbReference>
<keyword evidence="2" id="KW-1133">Transmembrane helix</keyword>
<dbReference type="Proteomes" id="UP000028980">
    <property type="component" value="Unassembled WGS sequence"/>
</dbReference>
<feature type="transmembrane region" description="Helical" evidence="2">
    <location>
        <begin position="6"/>
        <end position="23"/>
    </location>
</feature>